<comment type="caution">
    <text evidence="7">The sequence shown here is derived from an EMBL/GenBank/DDBJ whole genome shotgun (WGS) entry which is preliminary data.</text>
</comment>
<name>A0A1J5QMP9_9ZZZZ</name>
<sequence>MGDFLTATRAQATKLVPAALLAFFLLPVQAAGPVIPGAGEILQQIQPVTPPAPSPGGTGLTTEPQKGEKLPPSVPFLVNAIRIMGNEKIDTAMLQALVADAAGKVLTLPELDGYATRVTDYYHSQGYPLARAVIPVQVIRSGVVRMVIIEARYGKVGIDNLSRVNDSLLQATLAPLQSGQVIAQPAVDRSLLLLSDIPGVAVRATLSPGDAAGVSDLLVEAAPGAAVSGNVTLDNYGTRYTGKARIGGMVSIINPLHHGDVLSLNGLSSGRDLDYGQLSYESLLNGQGTRLGGSYSALHYMLGGPLTAIAAHGTAQVESLWLKHPLLRSPDANLYGQIQLDRKQLRDHIDTGAIMTDRHLDNRTLSLAGDARDSFLSAAVDSWNLGWTSGHVVFDDGAARSLDASTARTQGGFSKWNASLVRMQSLGPQDGLYLTFTGQWASSNLDPSEKMIVGGPYTVRAYDMGVLSGDSGLLGSLEFRHNLGYVWYGQWQAAAFFDTSHVTVNKSTWAAGANGASLNGIGVELIWIGADQWTSSALIATPIGAVPAQAAGSAGTRAWLNIGKKF</sequence>
<organism evidence="7">
    <name type="scientific">mine drainage metagenome</name>
    <dbReference type="NCBI Taxonomy" id="410659"/>
    <lineage>
        <taxon>unclassified sequences</taxon>
        <taxon>metagenomes</taxon>
        <taxon>ecological metagenomes</taxon>
    </lineage>
</organism>
<reference evidence="7" key="1">
    <citation type="submission" date="2016-10" db="EMBL/GenBank/DDBJ databases">
        <title>Sequence of Gallionella enrichment culture.</title>
        <authorList>
            <person name="Poehlein A."/>
            <person name="Muehling M."/>
            <person name="Daniel R."/>
        </authorList>
    </citation>
    <scope>NUCLEOTIDE SEQUENCE</scope>
</reference>
<feature type="domain" description="Polypeptide-transport-associated ShlB-type" evidence="6">
    <location>
        <begin position="76"/>
        <end position="150"/>
    </location>
</feature>
<dbReference type="Gene3D" id="2.40.160.50">
    <property type="entry name" value="membrane protein fhac: a member of the omp85/tpsb transporter family"/>
    <property type="match status" value="1"/>
</dbReference>
<dbReference type="Gene3D" id="3.10.20.310">
    <property type="entry name" value="membrane protein fhac"/>
    <property type="match status" value="1"/>
</dbReference>
<dbReference type="InterPro" id="IPR013686">
    <property type="entry name" value="Polypept-transport_assoc_ShlB"/>
</dbReference>
<evidence type="ECO:0000259" key="6">
    <source>
        <dbReference type="Pfam" id="PF08479"/>
    </source>
</evidence>
<keyword evidence="1" id="KW-1134">Transmembrane beta strand</keyword>
<feature type="domain" description="Haemolysin activator HlyB C-terminal" evidence="5">
    <location>
        <begin position="213"/>
        <end position="516"/>
    </location>
</feature>
<dbReference type="GO" id="GO:0008320">
    <property type="term" value="F:protein transmembrane transporter activity"/>
    <property type="evidence" value="ECO:0007669"/>
    <property type="project" value="TreeGrafter"/>
</dbReference>
<evidence type="ECO:0000259" key="5">
    <source>
        <dbReference type="Pfam" id="PF03865"/>
    </source>
</evidence>
<dbReference type="Pfam" id="PF08479">
    <property type="entry name" value="POTRA_2"/>
    <property type="match status" value="1"/>
</dbReference>
<keyword evidence="1" id="KW-0472">Membrane</keyword>
<proteinExistence type="predicted"/>
<keyword evidence="2" id="KW-0812">Transmembrane</keyword>
<accession>A0A1J5QMP9</accession>
<dbReference type="EMBL" id="MLJW01001651">
    <property type="protein sequence ID" value="OIQ77285.1"/>
    <property type="molecule type" value="Genomic_DNA"/>
</dbReference>
<feature type="region of interest" description="Disordered" evidence="4">
    <location>
        <begin position="46"/>
        <end position="68"/>
    </location>
</feature>
<dbReference type="AlphaFoldDB" id="A0A1J5QMP9"/>
<dbReference type="InterPro" id="IPR051544">
    <property type="entry name" value="TPS_OM_transporter"/>
</dbReference>
<dbReference type="GO" id="GO:0046819">
    <property type="term" value="P:protein secretion by the type V secretion system"/>
    <property type="evidence" value="ECO:0007669"/>
    <property type="project" value="TreeGrafter"/>
</dbReference>
<keyword evidence="3" id="KW-0998">Cell outer membrane</keyword>
<dbReference type="PANTHER" id="PTHR34597">
    <property type="entry name" value="SLR1661 PROTEIN"/>
    <property type="match status" value="1"/>
</dbReference>
<evidence type="ECO:0000256" key="3">
    <source>
        <dbReference type="ARBA" id="ARBA00023237"/>
    </source>
</evidence>
<dbReference type="Pfam" id="PF03865">
    <property type="entry name" value="ShlB"/>
    <property type="match status" value="1"/>
</dbReference>
<gene>
    <name evidence="7" type="primary">hxuB_5</name>
    <name evidence="7" type="ORF">GALL_410190</name>
</gene>
<evidence type="ECO:0000256" key="2">
    <source>
        <dbReference type="ARBA" id="ARBA00022692"/>
    </source>
</evidence>
<dbReference type="PANTHER" id="PTHR34597:SF1">
    <property type="entry name" value="HEME_HEMOPEXIN TRANSPORTER PROTEIN HUXB"/>
    <property type="match status" value="1"/>
</dbReference>
<dbReference type="InterPro" id="IPR005565">
    <property type="entry name" value="Hemolysn_activator_HlyB_C"/>
</dbReference>
<evidence type="ECO:0000256" key="1">
    <source>
        <dbReference type="ARBA" id="ARBA00022452"/>
    </source>
</evidence>
<evidence type="ECO:0000256" key="4">
    <source>
        <dbReference type="SAM" id="MobiDB-lite"/>
    </source>
</evidence>
<dbReference type="GO" id="GO:0098046">
    <property type="term" value="C:type V protein secretion system complex"/>
    <property type="evidence" value="ECO:0007669"/>
    <property type="project" value="TreeGrafter"/>
</dbReference>
<evidence type="ECO:0000313" key="7">
    <source>
        <dbReference type="EMBL" id="OIQ77285.1"/>
    </source>
</evidence>
<protein>
    <submittedName>
        <fullName evidence="7">Heme/hemopexin transporter protein HuxB</fullName>
    </submittedName>
</protein>